<dbReference type="RefSeq" id="WP_133125363.1">
    <property type="nucleotide sequence ID" value="NZ_NMWT01000001.1"/>
</dbReference>
<keyword evidence="2" id="KW-1185">Reference proteome</keyword>
<protein>
    <submittedName>
        <fullName evidence="1">Glycerophosphodiester phosphodiesterase</fullName>
    </submittedName>
</protein>
<dbReference type="EMBL" id="NMWT01000001">
    <property type="protein sequence ID" value="PLS29850.1"/>
    <property type="molecule type" value="Genomic_DNA"/>
</dbReference>
<dbReference type="AlphaFoldDB" id="A0A2N5J6K6"/>
<name>A0A2N5J6K6_9BIFI</name>
<proteinExistence type="predicted"/>
<sequence>MPLPVPPRDCGYDHDHAVALARRDGVTDDEFAEAAAYGRLLDAHRAWGLPFNGYCNAAGYGYVQEPTFAVAQDGWNAYEAFSRLSRGAQTAVVYESLTAGHDVDHESARQFLKHERGVIIHANQPY</sequence>
<organism evidence="1 2">
    <name type="scientific">Bifidobacterium parmae</name>
    <dbReference type="NCBI Taxonomy" id="361854"/>
    <lineage>
        <taxon>Bacteria</taxon>
        <taxon>Bacillati</taxon>
        <taxon>Actinomycetota</taxon>
        <taxon>Actinomycetes</taxon>
        <taxon>Bifidobacteriales</taxon>
        <taxon>Bifidobacteriaceae</taxon>
        <taxon>Bifidobacterium</taxon>
    </lineage>
</organism>
<evidence type="ECO:0000313" key="1">
    <source>
        <dbReference type="EMBL" id="PLS29850.1"/>
    </source>
</evidence>
<gene>
    <name evidence="1" type="ORF">Uis4E_0191</name>
</gene>
<comment type="caution">
    <text evidence="1">The sequence shown here is derived from an EMBL/GenBank/DDBJ whole genome shotgun (WGS) entry which is preliminary data.</text>
</comment>
<evidence type="ECO:0000313" key="2">
    <source>
        <dbReference type="Proteomes" id="UP000235034"/>
    </source>
</evidence>
<dbReference type="OrthoDB" id="3231893at2"/>
<dbReference type="Proteomes" id="UP000235034">
    <property type="component" value="Unassembled WGS sequence"/>
</dbReference>
<reference evidence="1 2" key="1">
    <citation type="submission" date="2017-07" db="EMBL/GenBank/DDBJ databases">
        <title>Bifidobacterium novel species.</title>
        <authorList>
            <person name="Lugli G.A."/>
            <person name="Milani C."/>
            <person name="Duranti S."/>
            <person name="Mangifesta M."/>
        </authorList>
    </citation>
    <scope>NUCLEOTIDE SEQUENCE [LARGE SCALE GENOMIC DNA]</scope>
    <source>
        <strain evidence="1 2">77</strain>
    </source>
</reference>
<accession>A0A2N5J6K6</accession>